<sequence>MAKSPHQTDKVMCAVALDMAFKVALVIKNLALIFGFEAEF</sequence>
<proteinExistence type="predicted"/>
<name>C6RH84_9BACT</name>
<evidence type="ECO:0000256" key="1">
    <source>
        <dbReference type="SAM" id="Phobius"/>
    </source>
</evidence>
<protein>
    <submittedName>
        <fullName evidence="2">Uncharacterized protein</fullName>
    </submittedName>
</protein>
<accession>C6RH84</accession>
<dbReference type="EMBL" id="ACVQ01000027">
    <property type="protein sequence ID" value="EET79101.1"/>
    <property type="molecule type" value="Genomic_DNA"/>
</dbReference>
<keyword evidence="1" id="KW-0812">Transmembrane</keyword>
<gene>
    <name evidence="2" type="ORF">CAMSH0001_0711</name>
</gene>
<evidence type="ECO:0000313" key="2">
    <source>
        <dbReference type="EMBL" id="EET79101.1"/>
    </source>
</evidence>
<comment type="caution">
    <text evidence="2">The sequence shown here is derived from an EMBL/GenBank/DDBJ whole genome shotgun (WGS) entry which is preliminary data.</text>
</comment>
<dbReference type="AlphaFoldDB" id="C6RH84"/>
<evidence type="ECO:0000313" key="3">
    <source>
        <dbReference type="Proteomes" id="UP000003107"/>
    </source>
</evidence>
<keyword evidence="1" id="KW-0472">Membrane</keyword>
<reference evidence="2 3" key="1">
    <citation type="submission" date="2009-07" db="EMBL/GenBank/DDBJ databases">
        <authorList>
            <person name="Madupu R."/>
            <person name="Sebastian Y."/>
            <person name="Durkin A.S."/>
            <person name="Torralba M."/>
            <person name="Methe B."/>
            <person name="Sutton G.G."/>
            <person name="Strausberg R.L."/>
            <person name="Nelson K.E."/>
        </authorList>
    </citation>
    <scope>NUCLEOTIDE SEQUENCE [LARGE SCALE GENOMIC DNA]</scope>
    <source>
        <strain evidence="2 3">RM3277</strain>
    </source>
</reference>
<keyword evidence="3" id="KW-1185">Reference proteome</keyword>
<organism evidence="2 3">
    <name type="scientific">Campylobacter showae RM3277</name>
    <dbReference type="NCBI Taxonomy" id="553219"/>
    <lineage>
        <taxon>Bacteria</taxon>
        <taxon>Pseudomonadati</taxon>
        <taxon>Campylobacterota</taxon>
        <taxon>Epsilonproteobacteria</taxon>
        <taxon>Campylobacterales</taxon>
        <taxon>Campylobacteraceae</taxon>
        <taxon>Campylobacter</taxon>
    </lineage>
</organism>
<dbReference type="Proteomes" id="UP000003107">
    <property type="component" value="Unassembled WGS sequence"/>
</dbReference>
<feature type="transmembrane region" description="Helical" evidence="1">
    <location>
        <begin position="12"/>
        <end position="36"/>
    </location>
</feature>
<keyword evidence="1" id="KW-1133">Transmembrane helix</keyword>